<proteinExistence type="predicted"/>
<gene>
    <name evidence="4" type="ORF">KIW84_050899</name>
</gene>
<dbReference type="InterPro" id="IPR025525">
    <property type="entry name" value="hAT-like_transposase_RNase-H"/>
</dbReference>
<feature type="domain" description="hAT-like transposase RNase-H fold" evidence="3">
    <location>
        <begin position="382"/>
        <end position="487"/>
    </location>
</feature>
<dbReference type="Proteomes" id="UP001058974">
    <property type="component" value="Chromosome 5"/>
</dbReference>
<accession>A0A9D5AF80</accession>
<dbReference type="SMART" id="SM00614">
    <property type="entry name" value="ZnF_BED"/>
    <property type="match status" value="1"/>
</dbReference>
<dbReference type="SUPFAM" id="SSF53098">
    <property type="entry name" value="Ribonuclease H-like"/>
    <property type="match status" value="1"/>
</dbReference>
<organism evidence="4 5">
    <name type="scientific">Pisum sativum</name>
    <name type="common">Garden pea</name>
    <name type="synonym">Lathyrus oleraceus</name>
    <dbReference type="NCBI Taxonomy" id="3888"/>
    <lineage>
        <taxon>Eukaryota</taxon>
        <taxon>Viridiplantae</taxon>
        <taxon>Streptophyta</taxon>
        <taxon>Embryophyta</taxon>
        <taxon>Tracheophyta</taxon>
        <taxon>Spermatophyta</taxon>
        <taxon>Magnoliopsida</taxon>
        <taxon>eudicotyledons</taxon>
        <taxon>Gunneridae</taxon>
        <taxon>Pentapetalae</taxon>
        <taxon>rosids</taxon>
        <taxon>fabids</taxon>
        <taxon>Fabales</taxon>
        <taxon>Fabaceae</taxon>
        <taxon>Papilionoideae</taxon>
        <taxon>50 kb inversion clade</taxon>
        <taxon>NPAAA clade</taxon>
        <taxon>Hologalegina</taxon>
        <taxon>IRL clade</taxon>
        <taxon>Fabeae</taxon>
        <taxon>Lathyrus</taxon>
    </lineage>
</organism>
<dbReference type="PANTHER" id="PTHR46481">
    <property type="entry name" value="ZINC FINGER BED DOMAIN-CONTAINING PROTEIN 4"/>
    <property type="match status" value="1"/>
</dbReference>
<dbReference type="OrthoDB" id="1416742at2759"/>
<dbReference type="InterPro" id="IPR012337">
    <property type="entry name" value="RNaseH-like_sf"/>
</dbReference>
<reference evidence="4 5" key="1">
    <citation type="journal article" date="2022" name="Nat. Genet.">
        <title>Improved pea reference genome and pan-genome highlight genomic features and evolutionary characteristics.</title>
        <authorList>
            <person name="Yang T."/>
            <person name="Liu R."/>
            <person name="Luo Y."/>
            <person name="Hu S."/>
            <person name="Wang D."/>
            <person name="Wang C."/>
            <person name="Pandey M.K."/>
            <person name="Ge S."/>
            <person name="Xu Q."/>
            <person name="Li N."/>
            <person name="Li G."/>
            <person name="Huang Y."/>
            <person name="Saxena R.K."/>
            <person name="Ji Y."/>
            <person name="Li M."/>
            <person name="Yan X."/>
            <person name="He Y."/>
            <person name="Liu Y."/>
            <person name="Wang X."/>
            <person name="Xiang C."/>
            <person name="Varshney R.K."/>
            <person name="Ding H."/>
            <person name="Gao S."/>
            <person name="Zong X."/>
        </authorList>
    </citation>
    <scope>NUCLEOTIDE SEQUENCE [LARGE SCALE GENOMIC DNA]</scope>
    <source>
        <strain evidence="4 5">cv. Zhongwan 6</strain>
    </source>
</reference>
<dbReference type="AlphaFoldDB" id="A0A9D5AF80"/>
<dbReference type="GO" id="GO:0003677">
    <property type="term" value="F:DNA binding"/>
    <property type="evidence" value="ECO:0007669"/>
    <property type="project" value="UniProtKB-KW"/>
</dbReference>
<feature type="region of interest" description="Disordered" evidence="2">
    <location>
        <begin position="524"/>
        <end position="543"/>
    </location>
</feature>
<dbReference type="Pfam" id="PF14372">
    <property type="entry name" value="hAT-like_RNase-H"/>
    <property type="match status" value="1"/>
</dbReference>
<protein>
    <recommendedName>
        <fullName evidence="3">hAT-like transposase RNase-H fold domain-containing protein</fullName>
    </recommendedName>
</protein>
<dbReference type="PANTHER" id="PTHR46481:SF6">
    <property type="entry name" value="ZINC FINGER BED DOMAIN-CONTAINING PROTEIN RICESLEEPER 2-LIKE"/>
    <property type="match status" value="1"/>
</dbReference>
<dbReference type="EMBL" id="JAMSHJ010000005">
    <property type="protein sequence ID" value="KAI5403505.1"/>
    <property type="molecule type" value="Genomic_DNA"/>
</dbReference>
<keyword evidence="1" id="KW-0238">DNA-binding</keyword>
<evidence type="ECO:0000256" key="1">
    <source>
        <dbReference type="ARBA" id="ARBA00023125"/>
    </source>
</evidence>
<evidence type="ECO:0000313" key="5">
    <source>
        <dbReference type="Proteomes" id="UP001058974"/>
    </source>
</evidence>
<evidence type="ECO:0000256" key="2">
    <source>
        <dbReference type="SAM" id="MobiDB-lite"/>
    </source>
</evidence>
<comment type="caution">
    <text evidence="4">The sequence shown here is derived from an EMBL/GenBank/DDBJ whole genome shotgun (WGS) entry which is preliminary data.</text>
</comment>
<sequence length="543" mass="62077">MSIEGDGPIIQIEDEVDESSVPSSKRTKTSMAGEFFEKFFDDKGLPKAKCKNCDKIYMARDGGGTSNLIKHSLKCVGRGNGSSYPPLDQEKYREKISEVIVKHNYPFTFVEHKGIVDLLCFLHPGVKSISRNTTKSDVLKVYRKEKEKLKSYLQSIPGKICLTSDLWSAINTNQYMVLTAHFVNRNWELEKKVLSFIHCPPPHNGFKLAEKLISLLKEWGIEKKIFTITLDNASNNDVMVNILKKHLLSGLGLIAKGTYFHVRCGAHNLNLIVHDGLKVIDGSLGKIRLCVKYIRGSEARKLKFASCLEQLSNVTSKQVRQDLPIRWNSTYLMLETAIGQREAFTLLSDIDPYFDCLSNEEWDKVKTIADFLKPFYDITFFSGSTYPTANLYFSGVWRIHMKIKEVSCVDHSEFEKQNQLCCMARRMEKKFDKYWNSYSVVLSFAVILDPRYKLQFVEWCYVRLLGSEGVQVAKLILDKLKAFFQEYLKSSNETTASSIQRSIRGSPNIPSNALQDFGTYESKLCEPSKNESDLETYLNEKKN</sequence>
<name>A0A9D5AF80_PEA</name>
<evidence type="ECO:0000313" key="4">
    <source>
        <dbReference type="EMBL" id="KAI5403505.1"/>
    </source>
</evidence>
<keyword evidence="5" id="KW-1185">Reference proteome</keyword>
<dbReference type="Gramene" id="Psat05G0089900-T1">
    <property type="protein sequence ID" value="KAI5403505.1"/>
    <property type="gene ID" value="KIW84_050899"/>
</dbReference>
<evidence type="ECO:0000259" key="3">
    <source>
        <dbReference type="Pfam" id="PF14372"/>
    </source>
</evidence>
<dbReference type="InterPro" id="IPR052035">
    <property type="entry name" value="ZnF_BED_domain_contain"/>
</dbReference>